<dbReference type="SUPFAM" id="SSF110087">
    <property type="entry name" value="DR1885-like metal-binding protein"/>
    <property type="match status" value="1"/>
</dbReference>
<dbReference type="Proteomes" id="UP000546173">
    <property type="component" value="Unassembled WGS sequence"/>
</dbReference>
<gene>
    <name evidence="1" type="ORF">H7993_18635</name>
</gene>
<dbReference type="Pfam" id="PF04314">
    <property type="entry name" value="PCuAC"/>
    <property type="match status" value="1"/>
</dbReference>
<dbReference type="AlphaFoldDB" id="A0A7X1GA61"/>
<dbReference type="PANTHER" id="PTHR36302">
    <property type="entry name" value="BLR7088 PROTEIN"/>
    <property type="match status" value="1"/>
</dbReference>
<accession>A0A7X1GA61</accession>
<name>A0A7X1GA61_9PSED</name>
<organism evidence="1 2">
    <name type="scientific">Pseudomonas baltica</name>
    <dbReference type="NCBI Taxonomy" id="2762576"/>
    <lineage>
        <taxon>Bacteria</taxon>
        <taxon>Pseudomonadati</taxon>
        <taxon>Pseudomonadota</taxon>
        <taxon>Gammaproteobacteria</taxon>
        <taxon>Pseudomonadales</taxon>
        <taxon>Pseudomonadaceae</taxon>
        <taxon>Pseudomonas</taxon>
    </lineage>
</organism>
<protein>
    <submittedName>
        <fullName evidence="1">Copper chaperone PCu(A)C</fullName>
    </submittedName>
</protein>
<sequence>MLLAAAAQGDVRQYKAGDLLIVEPWSQELPPGSPTAAVYFELRNRGLDDDTLTSVDTPIAAEAQLHQHINQDGMMKMQRVQGVTVPASGHAVFAPMAFHVMLLDLKLSSPLQAGQHFPVTLHFAKAGDFVVEVQVLKQAPAQEEATEHAH</sequence>
<dbReference type="Gene3D" id="2.60.40.1890">
    <property type="entry name" value="PCu(A)C copper chaperone"/>
    <property type="match status" value="1"/>
</dbReference>
<evidence type="ECO:0000313" key="2">
    <source>
        <dbReference type="Proteomes" id="UP000546173"/>
    </source>
</evidence>
<dbReference type="PANTHER" id="PTHR36302:SF1">
    <property type="entry name" value="COPPER CHAPERONE PCU(A)C"/>
    <property type="match status" value="1"/>
</dbReference>
<comment type="caution">
    <text evidence="1">The sequence shown here is derived from an EMBL/GenBank/DDBJ whole genome shotgun (WGS) entry which is preliminary data.</text>
</comment>
<dbReference type="InterPro" id="IPR036182">
    <property type="entry name" value="PCuAC_sf"/>
</dbReference>
<reference evidence="1 2" key="1">
    <citation type="submission" date="2020-08" db="EMBL/GenBank/DDBJ databases">
        <title>Pseudomonas sp. nov.</title>
        <authorList>
            <person name="Gieschler S."/>
            <person name="Fiedler G."/>
            <person name="Brinks E."/>
            <person name="Boehnlein C."/>
            <person name="Franz C.M.A.P."/>
            <person name="Kabisch J."/>
        </authorList>
    </citation>
    <scope>NUCLEOTIDE SEQUENCE [LARGE SCALE GENOMIC DNA]</scope>
    <source>
        <strain evidence="1 2">MBT-2</strain>
    </source>
</reference>
<proteinExistence type="predicted"/>
<evidence type="ECO:0000313" key="1">
    <source>
        <dbReference type="EMBL" id="MBC2680419.1"/>
    </source>
</evidence>
<dbReference type="EMBL" id="JACMYH010000007">
    <property type="protein sequence ID" value="MBC2680419.1"/>
    <property type="molecule type" value="Genomic_DNA"/>
</dbReference>
<keyword evidence="2" id="KW-1185">Reference proteome</keyword>
<dbReference type="InterPro" id="IPR058248">
    <property type="entry name" value="Lxx211020-like"/>
</dbReference>
<dbReference type="InterPro" id="IPR007410">
    <property type="entry name" value="LpqE-like"/>
</dbReference>